<organism evidence="8 9">
    <name type="scientific">Reyranella humidisoli</name>
    <dbReference type="NCBI Taxonomy" id="2849149"/>
    <lineage>
        <taxon>Bacteria</taxon>
        <taxon>Pseudomonadati</taxon>
        <taxon>Pseudomonadota</taxon>
        <taxon>Alphaproteobacteria</taxon>
        <taxon>Hyphomicrobiales</taxon>
        <taxon>Reyranellaceae</taxon>
        <taxon>Reyranella</taxon>
    </lineage>
</organism>
<evidence type="ECO:0000256" key="2">
    <source>
        <dbReference type="ARBA" id="ARBA00022967"/>
    </source>
</evidence>
<feature type="transmembrane region" description="Helical" evidence="6">
    <location>
        <begin position="20"/>
        <end position="38"/>
    </location>
</feature>
<dbReference type="RefSeq" id="WP_216964378.1">
    <property type="nucleotide sequence ID" value="NZ_JAHOPB010000002.1"/>
</dbReference>
<name>A0ABS6INR6_9HYPH</name>
<sequence length="290" mass="32182">MAGGTPKHPYHLVDPSPWPALGSFAALLLALGFGLALHPDMLGAGIATVMKSIHWWALAPGLLLVLGVMYWWWSDVIAESRVYHTSVVQLGLRYGMILFIASEVLFFAAFFWAFFDAALYPGAPNMPVRAEATGGIWPPKGISIIAPFDLPLMNTLILLLSGTTATWAHHAIIEGNQKDAVRGLLCTVLLGLIFTSVQAYEYIHAPFTFSQDIYTSTFFMATGFHGFHVLVGTIFLIVCLIRASKGQFKPKQHFGFEAAAWYWHFVDVVWLFLFFCIYWWGAGKAPIALH</sequence>
<comment type="similarity">
    <text evidence="5">Belongs to the cytochrome c oxidase subunit 3 family.</text>
</comment>
<gene>
    <name evidence="8" type="ORF">KQ910_19430</name>
</gene>
<dbReference type="InterPro" id="IPR024791">
    <property type="entry name" value="Cyt_c/ubiquinol_Oxase_su3"/>
</dbReference>
<feature type="transmembrane region" description="Helical" evidence="6">
    <location>
        <begin position="180"/>
        <end position="198"/>
    </location>
</feature>
<dbReference type="InterPro" id="IPR033945">
    <property type="entry name" value="Cyt_c_oxase_su3_dom"/>
</dbReference>
<feature type="domain" description="Heme-copper oxidase subunit III family profile" evidence="7">
    <location>
        <begin position="6"/>
        <end position="282"/>
    </location>
</feature>
<feature type="transmembrane region" description="Helical" evidence="6">
    <location>
        <begin position="261"/>
        <end position="281"/>
    </location>
</feature>
<evidence type="ECO:0000313" key="8">
    <source>
        <dbReference type="EMBL" id="MBU8875953.1"/>
    </source>
</evidence>
<comment type="subcellular location">
    <subcellularLocation>
        <location evidence="5">Cell membrane</location>
        <topology evidence="5">Multi-pass membrane protein</topology>
    </subcellularLocation>
</comment>
<dbReference type="CDD" id="cd01665">
    <property type="entry name" value="Cyt_c_Oxidase_III"/>
    <property type="match status" value="1"/>
</dbReference>
<dbReference type="EC" id="7.1.1.9" evidence="1"/>
<dbReference type="PANTHER" id="PTHR11403">
    <property type="entry name" value="CYTOCHROME C OXIDASE SUBUNIT III"/>
    <property type="match status" value="1"/>
</dbReference>
<feature type="transmembrane region" description="Helical" evidence="6">
    <location>
        <begin position="218"/>
        <end position="241"/>
    </location>
</feature>
<keyword evidence="6" id="KW-1133">Transmembrane helix</keyword>
<dbReference type="EMBL" id="JAHOPB010000002">
    <property type="protein sequence ID" value="MBU8875953.1"/>
    <property type="molecule type" value="Genomic_DNA"/>
</dbReference>
<feature type="transmembrane region" description="Helical" evidence="6">
    <location>
        <begin position="150"/>
        <end position="168"/>
    </location>
</feature>
<feature type="transmembrane region" description="Helical" evidence="6">
    <location>
        <begin position="94"/>
        <end position="115"/>
    </location>
</feature>
<accession>A0ABS6INR6</accession>
<dbReference type="PANTHER" id="PTHR11403:SF7">
    <property type="entry name" value="CYTOCHROME C OXIDASE SUBUNIT 3"/>
    <property type="match status" value="1"/>
</dbReference>
<protein>
    <recommendedName>
        <fullName evidence="1">cytochrome-c oxidase</fullName>
        <ecNumber evidence="1">7.1.1.9</ecNumber>
    </recommendedName>
    <alternativeName>
        <fullName evidence="3">Cytochrome aa3 subunit 3</fullName>
    </alternativeName>
    <alternativeName>
        <fullName evidence="4">Cytochrome c oxidase polypeptide III</fullName>
    </alternativeName>
</protein>
<dbReference type="InterPro" id="IPR000298">
    <property type="entry name" value="Cyt_c_oxidase-like_su3"/>
</dbReference>
<keyword evidence="6" id="KW-0472">Membrane</keyword>
<evidence type="ECO:0000256" key="6">
    <source>
        <dbReference type="SAM" id="Phobius"/>
    </source>
</evidence>
<keyword evidence="2" id="KW-1278">Translocase</keyword>
<evidence type="ECO:0000259" key="7">
    <source>
        <dbReference type="PROSITE" id="PS50253"/>
    </source>
</evidence>
<evidence type="ECO:0000256" key="1">
    <source>
        <dbReference type="ARBA" id="ARBA00012949"/>
    </source>
</evidence>
<comment type="caution">
    <text evidence="8">The sequence shown here is derived from an EMBL/GenBank/DDBJ whole genome shotgun (WGS) entry which is preliminary data.</text>
</comment>
<evidence type="ECO:0000256" key="4">
    <source>
        <dbReference type="ARBA" id="ARBA00031625"/>
    </source>
</evidence>
<dbReference type="Pfam" id="PF00510">
    <property type="entry name" value="COX3"/>
    <property type="match status" value="1"/>
</dbReference>
<keyword evidence="9" id="KW-1185">Reference proteome</keyword>
<dbReference type="Proteomes" id="UP000727907">
    <property type="component" value="Unassembled WGS sequence"/>
</dbReference>
<keyword evidence="5 6" id="KW-0812">Transmembrane</keyword>
<evidence type="ECO:0000313" key="9">
    <source>
        <dbReference type="Proteomes" id="UP000727907"/>
    </source>
</evidence>
<proteinExistence type="inferred from homology"/>
<evidence type="ECO:0000256" key="3">
    <source>
        <dbReference type="ARBA" id="ARBA00031400"/>
    </source>
</evidence>
<dbReference type="PROSITE" id="PS50253">
    <property type="entry name" value="COX3"/>
    <property type="match status" value="1"/>
</dbReference>
<feature type="transmembrane region" description="Helical" evidence="6">
    <location>
        <begin position="53"/>
        <end position="73"/>
    </location>
</feature>
<reference evidence="8 9" key="1">
    <citation type="submission" date="2021-06" db="EMBL/GenBank/DDBJ databases">
        <authorList>
            <person name="Lee D.H."/>
        </authorList>
    </citation>
    <scope>NUCLEOTIDE SEQUENCE [LARGE SCALE GENOMIC DNA]</scope>
    <source>
        <strain evidence="8 9">MMS21-HV4-11</strain>
    </source>
</reference>
<evidence type="ECO:0000256" key="5">
    <source>
        <dbReference type="RuleBase" id="RU003376"/>
    </source>
</evidence>